<proteinExistence type="predicted"/>
<feature type="chain" id="PRO_5008692301" evidence="1">
    <location>
        <begin position="23"/>
        <end position="112"/>
    </location>
</feature>
<dbReference type="Proteomes" id="UP000198515">
    <property type="component" value="Unassembled WGS sequence"/>
</dbReference>
<evidence type="ECO:0000256" key="1">
    <source>
        <dbReference type="SAM" id="SignalP"/>
    </source>
</evidence>
<keyword evidence="1" id="KW-0732">Signal</keyword>
<sequence>MKILTQALTSMLLLSVSSLATASSLEDQVIDLNCPSNVRGTIHMNNSWQDGYFTVRGFGTLALRTFEQQDRERAVLTFSNGDVRAKIQTWVKDNVIRFYLWDQGNWRACDWK</sequence>
<evidence type="ECO:0000313" key="3">
    <source>
        <dbReference type="Proteomes" id="UP000198515"/>
    </source>
</evidence>
<keyword evidence="3" id="KW-1185">Reference proteome</keyword>
<dbReference type="EMBL" id="FMBC01000051">
    <property type="protein sequence ID" value="SCC63199.1"/>
    <property type="molecule type" value="Genomic_DNA"/>
</dbReference>
<protein>
    <submittedName>
        <fullName evidence="2">Uncharacterized protein</fullName>
    </submittedName>
</protein>
<reference evidence="3" key="1">
    <citation type="submission" date="2016-08" db="EMBL/GenBank/DDBJ databases">
        <authorList>
            <person name="Varghese N."/>
            <person name="Submissions Spin"/>
        </authorList>
    </citation>
    <scope>NUCLEOTIDE SEQUENCE [LARGE SCALE GENOMIC DNA]</scope>
    <source>
        <strain evidence="3">REICA_142</strain>
    </source>
</reference>
<gene>
    <name evidence="2" type="ORF">GA0061070_105130</name>
</gene>
<evidence type="ECO:0000313" key="2">
    <source>
        <dbReference type="EMBL" id="SCC63199.1"/>
    </source>
</evidence>
<dbReference type="OrthoDB" id="9808747at2"/>
<feature type="signal peptide" evidence="1">
    <location>
        <begin position="1"/>
        <end position="22"/>
    </location>
</feature>
<accession>A0A1C4G4R5</accession>
<name>A0A1C4G4R5_9ENTR</name>
<dbReference type="RefSeq" id="WP_090137763.1">
    <property type="nucleotide sequence ID" value="NZ_FMBC01000051.1"/>
</dbReference>
<dbReference type="AlphaFoldDB" id="A0A1C4G4R5"/>
<organism evidence="2 3">
    <name type="scientific">Kosakonia oryziphila</name>
    <dbReference type="NCBI Taxonomy" id="1005667"/>
    <lineage>
        <taxon>Bacteria</taxon>
        <taxon>Pseudomonadati</taxon>
        <taxon>Pseudomonadota</taxon>
        <taxon>Gammaproteobacteria</taxon>
        <taxon>Enterobacterales</taxon>
        <taxon>Enterobacteriaceae</taxon>
        <taxon>Kosakonia</taxon>
    </lineage>
</organism>